<dbReference type="OrthoDB" id="8902809at2"/>
<feature type="signal peptide" evidence="2">
    <location>
        <begin position="1"/>
        <end position="25"/>
    </location>
</feature>
<evidence type="ECO:0000313" key="3">
    <source>
        <dbReference type="EMBL" id="AWI54341.1"/>
    </source>
</evidence>
<accession>A0A2U8FTG0</accession>
<feature type="compositionally biased region" description="Low complexity" evidence="1">
    <location>
        <begin position="191"/>
        <end position="202"/>
    </location>
</feature>
<feature type="chain" id="PRO_5016133495" description="DUF2059 domain-containing protein" evidence="2">
    <location>
        <begin position="26"/>
        <end position="202"/>
    </location>
</feature>
<protein>
    <recommendedName>
        <fullName evidence="5">DUF2059 domain-containing protein</fullName>
    </recommendedName>
</protein>
<evidence type="ECO:0000256" key="2">
    <source>
        <dbReference type="SAM" id="SignalP"/>
    </source>
</evidence>
<organism evidence="3 4">
    <name type="scientific">Aquabacterium olei</name>
    <dbReference type="NCBI Taxonomy" id="1296669"/>
    <lineage>
        <taxon>Bacteria</taxon>
        <taxon>Pseudomonadati</taxon>
        <taxon>Pseudomonadota</taxon>
        <taxon>Betaproteobacteria</taxon>
        <taxon>Burkholderiales</taxon>
        <taxon>Aquabacterium</taxon>
    </lineage>
</organism>
<proteinExistence type="predicted"/>
<sequence>MKLTKTVWAAAIASTLMATSLGAHAESKKELVQKLLTLQQPALEGTARGLAENPARQLAGAAQPVLAQAVPEDKREATAKQIDAEIRKYLDVAIPVLRSTTVKLSQSVIGPMFEERFTEDELRQLVTMLESPVLKKYQGLLPEMSNALVEKVVQEARPQVDPKLQAAQQNIRKILDTATGGKLSGGQSSQPAPATKPAPAKK</sequence>
<dbReference type="EMBL" id="CP029210">
    <property type="protein sequence ID" value="AWI54341.1"/>
    <property type="molecule type" value="Genomic_DNA"/>
</dbReference>
<dbReference type="RefSeq" id="WP_109037337.1">
    <property type="nucleotide sequence ID" value="NZ_CP029210.1"/>
</dbReference>
<dbReference type="KEGG" id="aon:DEH84_13585"/>
<keyword evidence="4" id="KW-1185">Reference proteome</keyword>
<dbReference type="AlphaFoldDB" id="A0A2U8FTG0"/>
<evidence type="ECO:0008006" key="5">
    <source>
        <dbReference type="Google" id="ProtNLM"/>
    </source>
</evidence>
<evidence type="ECO:0000256" key="1">
    <source>
        <dbReference type="SAM" id="MobiDB-lite"/>
    </source>
</evidence>
<evidence type="ECO:0000313" key="4">
    <source>
        <dbReference type="Proteomes" id="UP000244892"/>
    </source>
</evidence>
<gene>
    <name evidence="3" type="ORF">DEH84_13585</name>
</gene>
<name>A0A2U8FTG0_9BURK</name>
<reference evidence="3 4" key="1">
    <citation type="submission" date="2018-05" db="EMBL/GenBank/DDBJ databases">
        <title>complete genome sequence of Aquabacterium olei NBRC 110486.</title>
        <authorList>
            <person name="Tang B."/>
            <person name="Chang J."/>
            <person name="Zhang L."/>
            <person name="Yang H."/>
        </authorList>
    </citation>
    <scope>NUCLEOTIDE SEQUENCE [LARGE SCALE GENOMIC DNA]</scope>
    <source>
        <strain evidence="3 4">NBRC 110486</strain>
    </source>
</reference>
<dbReference type="Proteomes" id="UP000244892">
    <property type="component" value="Chromosome"/>
</dbReference>
<keyword evidence="2" id="KW-0732">Signal</keyword>
<feature type="region of interest" description="Disordered" evidence="1">
    <location>
        <begin position="176"/>
        <end position="202"/>
    </location>
</feature>